<dbReference type="InterPro" id="IPR005135">
    <property type="entry name" value="Endo/exonuclease/phosphatase"/>
</dbReference>
<dbReference type="AlphaFoldDB" id="A0A5C4MPA0"/>
<name>A0A5C4MPA0_9RHOB</name>
<evidence type="ECO:0000256" key="6">
    <source>
        <dbReference type="ARBA" id="ARBA00023026"/>
    </source>
</evidence>
<evidence type="ECO:0000313" key="9">
    <source>
        <dbReference type="EMBL" id="TNC47427.1"/>
    </source>
</evidence>
<keyword evidence="2" id="KW-0800">Toxin</keyword>
<evidence type="ECO:0000256" key="3">
    <source>
        <dbReference type="ARBA" id="ARBA00022729"/>
    </source>
</evidence>
<dbReference type="InterPro" id="IPR018511">
    <property type="entry name" value="Hemolysin-typ_Ca-bd_CS"/>
</dbReference>
<dbReference type="Pfam" id="PF00353">
    <property type="entry name" value="HemolysinCabind"/>
    <property type="match status" value="2"/>
</dbReference>
<comment type="subcellular location">
    <subcellularLocation>
        <location evidence="1">Membrane</location>
    </subcellularLocation>
</comment>
<dbReference type="InterPro" id="IPR038081">
    <property type="entry name" value="CalX-like_sf"/>
</dbReference>
<dbReference type="Gene3D" id="2.150.10.10">
    <property type="entry name" value="Serralysin-like metalloprotease, C-terminal"/>
    <property type="match status" value="2"/>
</dbReference>
<dbReference type="InterPro" id="IPR036691">
    <property type="entry name" value="Endo/exonu/phosph_ase_sf"/>
</dbReference>
<dbReference type="GO" id="GO:0005576">
    <property type="term" value="C:extracellular region"/>
    <property type="evidence" value="ECO:0007669"/>
    <property type="project" value="InterPro"/>
</dbReference>
<evidence type="ECO:0000256" key="4">
    <source>
        <dbReference type="ARBA" id="ARBA00022737"/>
    </source>
</evidence>
<dbReference type="GO" id="GO:0004519">
    <property type="term" value="F:endonuclease activity"/>
    <property type="evidence" value="ECO:0007669"/>
    <property type="project" value="UniProtKB-KW"/>
</dbReference>
<dbReference type="Gene3D" id="2.60.40.2030">
    <property type="match status" value="1"/>
</dbReference>
<evidence type="ECO:0000256" key="7">
    <source>
        <dbReference type="ARBA" id="ARBA00023136"/>
    </source>
</evidence>
<dbReference type="PANTHER" id="PTHR42834:SF1">
    <property type="entry name" value="ENDONUCLEASE_EXONUCLEASE_PHOSPHATASE FAMILY PROTEIN (AFU_ORTHOLOGUE AFUA_3G09210)"/>
    <property type="match status" value="1"/>
</dbReference>
<dbReference type="InterPro" id="IPR003995">
    <property type="entry name" value="RTX_toxin_determinant-A"/>
</dbReference>
<dbReference type="PRINTS" id="PR00313">
    <property type="entry name" value="CABNDNGRPT"/>
</dbReference>
<evidence type="ECO:0000256" key="2">
    <source>
        <dbReference type="ARBA" id="ARBA00022656"/>
    </source>
</evidence>
<dbReference type="GO" id="GO:0005509">
    <property type="term" value="F:calcium ion binding"/>
    <property type="evidence" value="ECO:0007669"/>
    <property type="project" value="InterPro"/>
</dbReference>
<sequence>MPQVFINELHYDNDGTDTGERIEIAGPAGTNLGGWSLVLYNGNGRAPYATIPLAGTIPDQDDGFGTLSFTGPASGIQNGSPAGLALVDGAGGVLQFLSYEGSFTAVGGPADGLVSTDIGVVEGATTLLGLSLQVTGSGTASEDFTWTAPADDSFGAVNAGQDFGGATGPGTLSVADANVSEGDTGTSTLTFTVTRAGGTTGAVTVNYAVLAGAANPADAEDTGGLPSGTLTFADGQTEATVTVEVRGDTAVEPDETLQLTISDPTGGATIADGSAVGTILNDDVARLTIGTIQGAGHVSAYAGQQVATFGVVTAVDTNGFYLQDPTGDGNAATSDAIFVFTSTRPTVTAGDAVQVTGTVSEFAAGGASAGNLSTTQIGSATVAVTSTGNAPPQATLIGPDGLRPPSEIIEDDSFASFDPATDGIDFYESLEGMRVTVQAPVAVAPTNEFGEIFTVASDGAGGRLATSLSERGTVNVEGGEGGLGVTNQGPGSDFNPERIQIQADSGFTPGGSAGVPRVDAGAELNDVTGVLSYGFGNYEVLATEAITVRAENDLAPEVSELEGTADRLLVASYNVLNLDPNDSDGDTDVADGQFAAIAQDVVDNLNTPDVVALQEVQDNDGSANTAVTSASETLQLLADEIFARSGVRYEVIDNPFISDDESGGEPGGNIRTAFLYNPERVSLVEGSLATVVDPQDQATDPDNPFAGARLPLVATFEFDDQEVTLINNHFSSKGGSTPLYGTTQPSLNGSEEQRAAQAQAVNTYVDGLLATDADARVVVLGDLNEFEFEEPLQVLEGDLAYDGTALTDVDEEVLTNLTLQLAEDERYSYLFEGNSQQIDHILVSDSLRTGALYDAVHVNTEFAEQASDHDPVLASLLIPDDDDEVLVGTNGRDLLDGADGDDLLRGGNGDDILIGGRDDDRLQGGNGNDRLYGDDAADPLGGVDAGHDTLEGGNGNDSLWGGAGSDVLIGGRGDDVLAGGAGEDVFVFTGGFGRDRVADFMAGQDTIDLTGLGLCFNQIDRNGDGVLDQRDRAVDVEGGVLGLSLRGGTIEFAGVIRLEQGDLLI</sequence>
<dbReference type="CDD" id="cd10283">
    <property type="entry name" value="MnuA_DNase1-like"/>
    <property type="match status" value="1"/>
</dbReference>
<dbReference type="Pfam" id="PF19580">
    <property type="entry name" value="Exo_endo_phos_3"/>
    <property type="match status" value="1"/>
</dbReference>
<dbReference type="SUPFAM" id="SSF141072">
    <property type="entry name" value="CalX-like"/>
    <property type="match status" value="1"/>
</dbReference>
<proteinExistence type="predicted"/>
<dbReference type="EMBL" id="VDFU01000026">
    <property type="protein sequence ID" value="TNC47427.1"/>
    <property type="molecule type" value="Genomic_DNA"/>
</dbReference>
<keyword evidence="9" id="KW-0540">Nuclease</keyword>
<dbReference type="RefSeq" id="WP_139078228.1">
    <property type="nucleotide sequence ID" value="NZ_VDFU01000026.1"/>
</dbReference>
<protein>
    <submittedName>
        <fullName evidence="9">Endonuclease</fullName>
    </submittedName>
</protein>
<dbReference type="SUPFAM" id="SSF51120">
    <property type="entry name" value="beta-Roll"/>
    <property type="match status" value="2"/>
</dbReference>
<dbReference type="CDD" id="cd04486">
    <property type="entry name" value="YhcR_OBF_like"/>
    <property type="match status" value="1"/>
</dbReference>
<reference evidence="9 10" key="1">
    <citation type="submission" date="2019-06" db="EMBL/GenBank/DDBJ databases">
        <title>YIM 131921 draft genome.</title>
        <authorList>
            <person name="Jiang L."/>
        </authorList>
    </citation>
    <scope>NUCLEOTIDE SEQUENCE [LARGE SCALE GENOMIC DNA]</scope>
    <source>
        <strain evidence="9 10">YIM 131921</strain>
    </source>
</reference>
<keyword evidence="9" id="KW-0378">Hydrolase</keyword>
<comment type="caution">
    <text evidence="9">The sequence shown here is derived from an EMBL/GenBank/DDBJ whole genome shotgun (WGS) entry which is preliminary data.</text>
</comment>
<organism evidence="9 10">
    <name type="scientific">Rubellimicrobium rubrum</name>
    <dbReference type="NCBI Taxonomy" id="2585369"/>
    <lineage>
        <taxon>Bacteria</taxon>
        <taxon>Pseudomonadati</taxon>
        <taxon>Pseudomonadota</taxon>
        <taxon>Alphaproteobacteria</taxon>
        <taxon>Rhodobacterales</taxon>
        <taxon>Roseobacteraceae</taxon>
        <taxon>Rubellimicrobium</taxon>
    </lineage>
</organism>
<dbReference type="PANTHER" id="PTHR42834">
    <property type="entry name" value="ENDONUCLEASE/EXONUCLEASE/PHOSPHATASE FAMILY PROTEIN (AFU_ORTHOLOGUE AFUA_3G09210)"/>
    <property type="match status" value="1"/>
</dbReference>
<keyword evidence="4" id="KW-0677">Repeat</keyword>
<dbReference type="InterPro" id="IPR011049">
    <property type="entry name" value="Serralysin-like_metalloprot_C"/>
</dbReference>
<keyword evidence="10" id="KW-1185">Reference proteome</keyword>
<dbReference type="InterPro" id="IPR001343">
    <property type="entry name" value="Hemolysn_Ca-bd"/>
</dbReference>
<dbReference type="InterPro" id="IPR003644">
    <property type="entry name" value="Calx_beta"/>
</dbReference>
<dbReference type="Pfam" id="PF03160">
    <property type="entry name" value="Calx-beta"/>
    <property type="match status" value="1"/>
</dbReference>
<keyword evidence="5" id="KW-0106">Calcium</keyword>
<dbReference type="SMART" id="SM00237">
    <property type="entry name" value="Calx_beta"/>
    <property type="match status" value="1"/>
</dbReference>
<dbReference type="PRINTS" id="PR01488">
    <property type="entry name" value="RTXTOXINA"/>
</dbReference>
<dbReference type="Proteomes" id="UP000305887">
    <property type="component" value="Unassembled WGS sequence"/>
</dbReference>
<dbReference type="PROSITE" id="PS00330">
    <property type="entry name" value="HEMOLYSIN_CALCIUM"/>
    <property type="match status" value="3"/>
</dbReference>
<keyword evidence="6" id="KW-0843">Virulence</keyword>
<dbReference type="GO" id="GO:0016020">
    <property type="term" value="C:membrane"/>
    <property type="evidence" value="ECO:0007669"/>
    <property type="project" value="UniProtKB-SubCell"/>
</dbReference>
<evidence type="ECO:0000313" key="10">
    <source>
        <dbReference type="Proteomes" id="UP000305887"/>
    </source>
</evidence>
<feature type="domain" description="Calx-beta" evidence="8">
    <location>
        <begin position="159"/>
        <end position="262"/>
    </location>
</feature>
<dbReference type="OrthoDB" id="9773411at2"/>
<dbReference type="Gene3D" id="3.60.10.10">
    <property type="entry name" value="Endonuclease/exonuclease/phosphatase"/>
    <property type="match status" value="1"/>
</dbReference>
<keyword evidence="9" id="KW-0255">Endonuclease</keyword>
<evidence type="ECO:0000259" key="8">
    <source>
        <dbReference type="SMART" id="SM00237"/>
    </source>
</evidence>
<dbReference type="GO" id="GO:0090729">
    <property type="term" value="F:toxin activity"/>
    <property type="evidence" value="ECO:0007669"/>
    <property type="project" value="UniProtKB-KW"/>
</dbReference>
<dbReference type="SUPFAM" id="SSF56219">
    <property type="entry name" value="DNase I-like"/>
    <property type="match status" value="1"/>
</dbReference>
<evidence type="ECO:0000256" key="1">
    <source>
        <dbReference type="ARBA" id="ARBA00004370"/>
    </source>
</evidence>
<evidence type="ECO:0000256" key="5">
    <source>
        <dbReference type="ARBA" id="ARBA00022837"/>
    </source>
</evidence>
<keyword evidence="3" id="KW-0732">Signal</keyword>
<keyword evidence="7" id="KW-0472">Membrane</keyword>
<dbReference type="GO" id="GO:0007154">
    <property type="term" value="P:cell communication"/>
    <property type="evidence" value="ECO:0007669"/>
    <property type="project" value="InterPro"/>
</dbReference>
<gene>
    <name evidence="9" type="ORF">FHG66_16925</name>
</gene>
<accession>A0A5C4MPA0</accession>